<evidence type="ECO:0000313" key="7">
    <source>
        <dbReference type="EMBL" id="TDX52942.1"/>
    </source>
</evidence>
<evidence type="ECO:0000256" key="5">
    <source>
        <dbReference type="SAM" id="Phobius"/>
    </source>
</evidence>
<reference evidence="7 8" key="1">
    <citation type="submission" date="2019-03" db="EMBL/GenBank/DDBJ databases">
        <title>Subsurface microbial communities from deep shales in Ohio and West Virginia, USA.</title>
        <authorList>
            <person name="Wrighton K."/>
        </authorList>
    </citation>
    <scope>NUCLEOTIDE SEQUENCE [LARGE SCALE GENOMIC DNA]</scope>
    <source>
        <strain evidence="7 8">MSL 6dP</strain>
    </source>
</reference>
<comment type="caution">
    <text evidence="7">The sequence shown here is derived from an EMBL/GenBank/DDBJ whole genome shotgun (WGS) entry which is preliminary data.</text>
</comment>
<accession>A0A4R8H0J5</accession>
<dbReference type="PANTHER" id="PTHR40060">
    <property type="entry name" value="UPF0316 PROTEIN YEBE"/>
    <property type="match status" value="1"/>
</dbReference>
<evidence type="ECO:0000256" key="4">
    <source>
        <dbReference type="ARBA" id="ARBA00023136"/>
    </source>
</evidence>
<dbReference type="InterPro" id="IPR022930">
    <property type="entry name" value="UPF0316"/>
</dbReference>
<dbReference type="PANTHER" id="PTHR40060:SF1">
    <property type="entry name" value="UPF0316 PROTEIN YEBE"/>
    <property type="match status" value="1"/>
</dbReference>
<keyword evidence="1" id="KW-1003">Cell membrane</keyword>
<dbReference type="Proteomes" id="UP000295832">
    <property type="component" value="Unassembled WGS sequence"/>
</dbReference>
<evidence type="ECO:0000256" key="1">
    <source>
        <dbReference type="ARBA" id="ARBA00022475"/>
    </source>
</evidence>
<dbReference type="STRING" id="926561.GCA_000379025_00372"/>
<feature type="transmembrane region" description="Helical" evidence="5">
    <location>
        <begin position="62"/>
        <end position="82"/>
    </location>
</feature>
<keyword evidence="3 5" id="KW-1133">Transmembrane helix</keyword>
<gene>
    <name evidence="7" type="ORF">C7959_10467</name>
</gene>
<dbReference type="InterPro" id="IPR044035">
    <property type="entry name" value="DUF5698"/>
</dbReference>
<dbReference type="AlphaFoldDB" id="A0A4R8H0J5"/>
<keyword evidence="2 5" id="KW-0812">Transmembrane</keyword>
<sequence length="175" mass="19634">MVKVILWAILIFIARAIDVALGTLRVRMVVNRKKYLAAIIGFFEVLIYILIVSKVLQDTSNILNVISYCAGFSCGTILGLDLEKRLSKGILKATIMVKDDSNSLLKLIEKEEFRATITKGEGTNTRIDIINVILDVERKGELEDLVKDKDYNSLISFETIDGVKNGCFYSLKNKI</sequence>
<keyword evidence="8" id="KW-1185">Reference proteome</keyword>
<evidence type="ECO:0000259" key="6">
    <source>
        <dbReference type="Pfam" id="PF18955"/>
    </source>
</evidence>
<proteinExistence type="predicted"/>
<feature type="domain" description="DUF5698" evidence="6">
    <location>
        <begin position="23"/>
        <end position="79"/>
    </location>
</feature>
<organism evidence="7 8">
    <name type="scientific">Orenia marismortui</name>
    <dbReference type="NCBI Taxonomy" id="46469"/>
    <lineage>
        <taxon>Bacteria</taxon>
        <taxon>Bacillati</taxon>
        <taxon>Bacillota</taxon>
        <taxon>Clostridia</taxon>
        <taxon>Halanaerobiales</taxon>
        <taxon>Halobacteroidaceae</taxon>
        <taxon>Orenia</taxon>
    </lineage>
</organism>
<evidence type="ECO:0000256" key="2">
    <source>
        <dbReference type="ARBA" id="ARBA00022692"/>
    </source>
</evidence>
<dbReference type="Pfam" id="PF18955">
    <property type="entry name" value="DUF5698"/>
    <property type="match status" value="1"/>
</dbReference>
<keyword evidence="4 5" id="KW-0472">Membrane</keyword>
<feature type="transmembrane region" description="Helical" evidence="5">
    <location>
        <begin position="6"/>
        <end position="24"/>
    </location>
</feature>
<dbReference type="EMBL" id="SOEG01000004">
    <property type="protein sequence ID" value="TDX52942.1"/>
    <property type="molecule type" value="Genomic_DNA"/>
</dbReference>
<name>A0A4R8H0J5_9FIRM</name>
<protein>
    <recommendedName>
        <fullName evidence="6">DUF5698 domain-containing protein</fullName>
    </recommendedName>
</protein>
<feature type="transmembrane region" description="Helical" evidence="5">
    <location>
        <begin position="36"/>
        <end position="56"/>
    </location>
</feature>
<evidence type="ECO:0000313" key="8">
    <source>
        <dbReference type="Proteomes" id="UP000295832"/>
    </source>
</evidence>
<evidence type="ECO:0000256" key="3">
    <source>
        <dbReference type="ARBA" id="ARBA00022989"/>
    </source>
</evidence>
<dbReference type="RefSeq" id="WP_134115160.1">
    <property type="nucleotide sequence ID" value="NZ_SOEG01000004.1"/>
</dbReference>